<evidence type="ECO:0000256" key="3">
    <source>
        <dbReference type="ARBA" id="ARBA00022833"/>
    </source>
</evidence>
<dbReference type="PANTHER" id="PTHR30313">
    <property type="entry name" value="DNA PRIMASE"/>
    <property type="match status" value="1"/>
</dbReference>
<name>A0A0F9VXK4_9ZZZZ</name>
<organism evidence="5">
    <name type="scientific">marine sediment metagenome</name>
    <dbReference type="NCBI Taxonomy" id="412755"/>
    <lineage>
        <taxon>unclassified sequences</taxon>
        <taxon>metagenomes</taxon>
        <taxon>ecological metagenomes</taxon>
    </lineage>
</organism>
<dbReference type="SUPFAM" id="SSF57783">
    <property type="entry name" value="Zinc beta-ribbon"/>
    <property type="match status" value="1"/>
</dbReference>
<keyword evidence="2" id="KW-0863">Zinc-finger</keyword>
<dbReference type="InterPro" id="IPR036977">
    <property type="entry name" value="DNA_primase_Znf_CHC2"/>
</dbReference>
<dbReference type="Pfam" id="PF01807">
    <property type="entry name" value="Zn_ribbon_DnaG"/>
    <property type="match status" value="1"/>
</dbReference>
<proteinExistence type="predicted"/>
<evidence type="ECO:0000256" key="1">
    <source>
        <dbReference type="ARBA" id="ARBA00022723"/>
    </source>
</evidence>
<evidence type="ECO:0000256" key="2">
    <source>
        <dbReference type="ARBA" id="ARBA00022771"/>
    </source>
</evidence>
<dbReference type="GO" id="GO:0003899">
    <property type="term" value="F:DNA-directed RNA polymerase activity"/>
    <property type="evidence" value="ECO:0007669"/>
    <property type="project" value="InterPro"/>
</dbReference>
<dbReference type="GO" id="GO:0005737">
    <property type="term" value="C:cytoplasm"/>
    <property type="evidence" value="ECO:0007669"/>
    <property type="project" value="TreeGrafter"/>
</dbReference>
<evidence type="ECO:0000259" key="4">
    <source>
        <dbReference type="SMART" id="SM00400"/>
    </source>
</evidence>
<dbReference type="AlphaFoldDB" id="A0A0F9VXK4"/>
<keyword evidence="3" id="KW-0862">Zinc</keyword>
<dbReference type="GO" id="GO:0008270">
    <property type="term" value="F:zinc ion binding"/>
    <property type="evidence" value="ECO:0007669"/>
    <property type="project" value="UniProtKB-KW"/>
</dbReference>
<dbReference type="Gene3D" id="3.90.580.10">
    <property type="entry name" value="Zinc finger, CHC2-type domain"/>
    <property type="match status" value="1"/>
</dbReference>
<dbReference type="SMART" id="SM00400">
    <property type="entry name" value="ZnF_CHCC"/>
    <property type="match status" value="1"/>
</dbReference>
<dbReference type="PANTHER" id="PTHR30313:SF2">
    <property type="entry name" value="DNA PRIMASE"/>
    <property type="match status" value="1"/>
</dbReference>
<evidence type="ECO:0000313" key="5">
    <source>
        <dbReference type="EMBL" id="KKN70428.1"/>
    </source>
</evidence>
<gene>
    <name evidence="5" type="ORF">LCGC14_0431230</name>
</gene>
<protein>
    <recommendedName>
        <fullName evidence="4">Zinc finger CHC2-type domain-containing protein</fullName>
    </recommendedName>
</protein>
<dbReference type="GO" id="GO:0006269">
    <property type="term" value="P:DNA replication, synthesis of primer"/>
    <property type="evidence" value="ECO:0007669"/>
    <property type="project" value="TreeGrafter"/>
</dbReference>
<dbReference type="GO" id="GO:0003677">
    <property type="term" value="F:DNA binding"/>
    <property type="evidence" value="ECO:0007669"/>
    <property type="project" value="InterPro"/>
</dbReference>
<dbReference type="InterPro" id="IPR002694">
    <property type="entry name" value="Znf_CHC2"/>
</dbReference>
<accession>A0A0F9VXK4</accession>
<keyword evidence="1" id="KW-0479">Metal-binding</keyword>
<reference evidence="5" key="1">
    <citation type="journal article" date="2015" name="Nature">
        <title>Complex archaea that bridge the gap between prokaryotes and eukaryotes.</title>
        <authorList>
            <person name="Spang A."/>
            <person name="Saw J.H."/>
            <person name="Jorgensen S.L."/>
            <person name="Zaremba-Niedzwiedzka K."/>
            <person name="Martijn J."/>
            <person name="Lind A.E."/>
            <person name="van Eijk R."/>
            <person name="Schleper C."/>
            <person name="Guy L."/>
            <person name="Ettema T.J."/>
        </authorList>
    </citation>
    <scope>NUCLEOTIDE SEQUENCE</scope>
</reference>
<sequence>MDNFSDACRLAERFSLKELRHELKIMPNWVYAETDFDERFWYWYNDIVKEAIKVRKLDDEILRWANPRDATNQQTTAAREDFDIIEVVSYYTELKGSNELMGKCPLHDSRFGSNFEVNPEKQLFHCFSCGKGGDVVKFIIEMECLTPGQAIAFLKNRYSTIYRYSTKANGDYYDSVETTTG</sequence>
<feature type="domain" description="Zinc finger CHC2-type" evidence="4">
    <location>
        <begin position="100"/>
        <end position="155"/>
    </location>
</feature>
<dbReference type="InterPro" id="IPR050219">
    <property type="entry name" value="DnaG_primase"/>
</dbReference>
<dbReference type="EMBL" id="LAZR01000403">
    <property type="protein sequence ID" value="KKN70428.1"/>
    <property type="molecule type" value="Genomic_DNA"/>
</dbReference>
<comment type="caution">
    <text evidence="5">The sequence shown here is derived from an EMBL/GenBank/DDBJ whole genome shotgun (WGS) entry which is preliminary data.</text>
</comment>